<dbReference type="InterPro" id="IPR006603">
    <property type="entry name" value="PQ-loop_rpt"/>
</dbReference>
<dbReference type="Gene3D" id="1.20.1280.290">
    <property type="match status" value="1"/>
</dbReference>
<evidence type="ECO:0000256" key="2">
    <source>
        <dbReference type="ARBA" id="ARBA00022692"/>
    </source>
</evidence>
<reference evidence="7" key="1">
    <citation type="submission" date="2022-11" db="UniProtKB">
        <authorList>
            <consortium name="WormBaseParasite"/>
        </authorList>
    </citation>
    <scope>IDENTIFICATION</scope>
</reference>
<sequence length="150" mass="17156">MKQGKNKQFSGGNFLKSFWKWNDLTSYVFALILFTILAAIVTAIFSQYNVYVETLGMTALLVEACLGLPQLFRNFSRKSVAGMSVKMVLMWLLGDIGKTIYFVVKHTPSQFYICGGLQITIDILILMQVFFYGRSILGIFTRMEKLEFME</sequence>
<keyword evidence="3 5" id="KW-1133">Transmembrane helix</keyword>
<feature type="transmembrane region" description="Helical" evidence="5">
    <location>
        <begin position="24"/>
        <end position="45"/>
    </location>
</feature>
<comment type="subcellular location">
    <subcellularLocation>
        <location evidence="1">Membrane</location>
        <topology evidence="1">Multi-pass membrane protein</topology>
    </subcellularLocation>
</comment>
<dbReference type="PANTHER" id="PTHR14856">
    <property type="entry name" value="PQ-LOOP REPEAT-CONTAINING PROTEIN 1-LIKE PROTEIN"/>
    <property type="match status" value="1"/>
</dbReference>
<dbReference type="GO" id="GO:0042147">
    <property type="term" value="P:retrograde transport, endosome to Golgi"/>
    <property type="evidence" value="ECO:0007669"/>
    <property type="project" value="TreeGrafter"/>
</dbReference>
<name>A0A915DGR2_9BILA</name>
<dbReference type="AlphaFoldDB" id="A0A915DGR2"/>
<dbReference type="PANTHER" id="PTHR14856:SF9">
    <property type="entry name" value="PQ-LOOP REPEAT-CONTAINING PROTEIN 1"/>
    <property type="match status" value="1"/>
</dbReference>
<protein>
    <submittedName>
        <fullName evidence="7">PQ-loop repeat-containing protein 1</fullName>
    </submittedName>
</protein>
<dbReference type="GO" id="GO:0005829">
    <property type="term" value="C:cytosol"/>
    <property type="evidence" value="ECO:0007669"/>
    <property type="project" value="GOC"/>
</dbReference>
<dbReference type="FunFam" id="1.20.1280.290:FF:000005">
    <property type="entry name" value="PQ-loop repeat-containing protein 1"/>
    <property type="match status" value="1"/>
</dbReference>
<evidence type="ECO:0000313" key="6">
    <source>
        <dbReference type="Proteomes" id="UP000887574"/>
    </source>
</evidence>
<dbReference type="GO" id="GO:0005768">
    <property type="term" value="C:endosome"/>
    <property type="evidence" value="ECO:0007669"/>
    <property type="project" value="TreeGrafter"/>
</dbReference>
<feature type="transmembrane region" description="Helical" evidence="5">
    <location>
        <begin position="84"/>
        <end position="104"/>
    </location>
</feature>
<dbReference type="InterPro" id="IPR052241">
    <property type="entry name" value="SLC66/Scramblase_ANY1"/>
</dbReference>
<proteinExistence type="predicted"/>
<evidence type="ECO:0000313" key="7">
    <source>
        <dbReference type="WBParaSite" id="jg1970"/>
    </source>
</evidence>
<dbReference type="Proteomes" id="UP000887574">
    <property type="component" value="Unplaced"/>
</dbReference>
<evidence type="ECO:0000256" key="1">
    <source>
        <dbReference type="ARBA" id="ARBA00004141"/>
    </source>
</evidence>
<evidence type="ECO:0000256" key="4">
    <source>
        <dbReference type="ARBA" id="ARBA00023136"/>
    </source>
</evidence>
<keyword evidence="6" id="KW-1185">Reference proteome</keyword>
<evidence type="ECO:0000256" key="5">
    <source>
        <dbReference type="SAM" id="Phobius"/>
    </source>
</evidence>
<organism evidence="6 7">
    <name type="scientific">Ditylenchus dipsaci</name>
    <dbReference type="NCBI Taxonomy" id="166011"/>
    <lineage>
        <taxon>Eukaryota</taxon>
        <taxon>Metazoa</taxon>
        <taxon>Ecdysozoa</taxon>
        <taxon>Nematoda</taxon>
        <taxon>Chromadorea</taxon>
        <taxon>Rhabditida</taxon>
        <taxon>Tylenchina</taxon>
        <taxon>Tylenchomorpha</taxon>
        <taxon>Sphaerularioidea</taxon>
        <taxon>Anguinidae</taxon>
        <taxon>Anguininae</taxon>
        <taxon>Ditylenchus</taxon>
    </lineage>
</organism>
<dbReference type="GO" id="GO:0045332">
    <property type="term" value="P:phospholipid translocation"/>
    <property type="evidence" value="ECO:0007669"/>
    <property type="project" value="TreeGrafter"/>
</dbReference>
<feature type="transmembrane region" description="Helical" evidence="5">
    <location>
        <begin position="110"/>
        <end position="133"/>
    </location>
</feature>
<evidence type="ECO:0000256" key="3">
    <source>
        <dbReference type="ARBA" id="ARBA00022989"/>
    </source>
</evidence>
<keyword evidence="4 5" id="KW-0472">Membrane</keyword>
<dbReference type="GO" id="GO:0005802">
    <property type="term" value="C:trans-Golgi network"/>
    <property type="evidence" value="ECO:0007669"/>
    <property type="project" value="TreeGrafter"/>
</dbReference>
<dbReference type="SMART" id="SM00679">
    <property type="entry name" value="CTNS"/>
    <property type="match status" value="1"/>
</dbReference>
<feature type="transmembrane region" description="Helical" evidence="5">
    <location>
        <begin position="51"/>
        <end position="72"/>
    </location>
</feature>
<accession>A0A915DGR2</accession>
<dbReference type="Pfam" id="PF04193">
    <property type="entry name" value="PQ-loop"/>
    <property type="match status" value="1"/>
</dbReference>
<dbReference type="WBParaSite" id="jg1970">
    <property type="protein sequence ID" value="jg1970"/>
    <property type="gene ID" value="jg1970"/>
</dbReference>
<keyword evidence="2 5" id="KW-0812">Transmembrane</keyword>
<dbReference type="GO" id="GO:0016020">
    <property type="term" value="C:membrane"/>
    <property type="evidence" value="ECO:0007669"/>
    <property type="project" value="UniProtKB-SubCell"/>
</dbReference>